<protein>
    <recommendedName>
        <fullName evidence="3">diguanylate cyclase</fullName>
        <ecNumber evidence="3">2.7.7.65</ecNumber>
    </recommendedName>
</protein>
<keyword evidence="4" id="KW-0902">Two-component regulatory system</keyword>
<dbReference type="Pfam" id="PF00990">
    <property type="entry name" value="GGDEF"/>
    <property type="match status" value="1"/>
</dbReference>
<feature type="modified residue" description="4-aspartylphosphate" evidence="6">
    <location>
        <position position="306"/>
    </location>
</feature>
<dbReference type="Gene3D" id="1.20.120.160">
    <property type="entry name" value="HPT domain"/>
    <property type="match status" value="1"/>
</dbReference>
<gene>
    <name evidence="10" type="ORF">HNP49_003013</name>
</gene>
<dbReference type="InterPro" id="IPR050469">
    <property type="entry name" value="Diguanylate_Cyclase"/>
</dbReference>
<dbReference type="RefSeq" id="WP_184684614.1">
    <property type="nucleotide sequence ID" value="NZ_JACHLL010000005.1"/>
</dbReference>
<evidence type="ECO:0000313" key="10">
    <source>
        <dbReference type="EMBL" id="MBB6342831.1"/>
    </source>
</evidence>
<dbReference type="GO" id="GO:0000160">
    <property type="term" value="P:phosphorelay signal transduction system"/>
    <property type="evidence" value="ECO:0007669"/>
    <property type="project" value="UniProtKB-KW"/>
</dbReference>
<evidence type="ECO:0000256" key="5">
    <source>
        <dbReference type="ARBA" id="ARBA00034247"/>
    </source>
</evidence>
<dbReference type="Gene3D" id="3.30.70.270">
    <property type="match status" value="1"/>
</dbReference>
<dbReference type="Gene3D" id="3.40.50.2300">
    <property type="match status" value="2"/>
</dbReference>
<keyword evidence="6" id="KW-0597">Phosphoprotein</keyword>
<dbReference type="InterPro" id="IPR008207">
    <property type="entry name" value="Sig_transdc_His_kin_Hpt_dom"/>
</dbReference>
<dbReference type="GO" id="GO:0052621">
    <property type="term" value="F:diguanylate cyclase activity"/>
    <property type="evidence" value="ECO:0007669"/>
    <property type="project" value="UniProtKB-EC"/>
</dbReference>
<dbReference type="PROSITE" id="PS50110">
    <property type="entry name" value="RESPONSE_REGULATORY"/>
    <property type="match status" value="2"/>
</dbReference>
<comment type="cofactor">
    <cofactor evidence="1">
        <name>Mg(2+)</name>
        <dbReference type="ChEBI" id="CHEBI:18420"/>
    </cofactor>
</comment>
<evidence type="ECO:0000256" key="7">
    <source>
        <dbReference type="SAM" id="Coils"/>
    </source>
</evidence>
<comment type="catalytic activity">
    <reaction evidence="5">
        <text>2 GTP = 3',3'-c-di-GMP + 2 diphosphate</text>
        <dbReference type="Rhea" id="RHEA:24898"/>
        <dbReference type="ChEBI" id="CHEBI:33019"/>
        <dbReference type="ChEBI" id="CHEBI:37565"/>
        <dbReference type="ChEBI" id="CHEBI:58805"/>
        <dbReference type="EC" id="2.7.7.65"/>
    </reaction>
</comment>
<dbReference type="EMBL" id="JACHLL010000005">
    <property type="protein sequence ID" value="MBB6342831.1"/>
    <property type="molecule type" value="Genomic_DNA"/>
</dbReference>
<dbReference type="SUPFAM" id="SSF52172">
    <property type="entry name" value="CheY-like"/>
    <property type="match status" value="2"/>
</dbReference>
<dbReference type="SMART" id="SM00448">
    <property type="entry name" value="REC"/>
    <property type="match status" value="2"/>
</dbReference>
<dbReference type="Pfam" id="PF01627">
    <property type="entry name" value="Hpt"/>
    <property type="match status" value="1"/>
</dbReference>
<dbReference type="CDD" id="cd01949">
    <property type="entry name" value="GGDEF"/>
    <property type="match status" value="1"/>
</dbReference>
<dbReference type="EC" id="2.7.7.65" evidence="3"/>
<dbReference type="SUPFAM" id="SSF55073">
    <property type="entry name" value="Nucleotide cyclase"/>
    <property type="match status" value="1"/>
</dbReference>
<dbReference type="PROSITE" id="PS50887">
    <property type="entry name" value="GGDEF"/>
    <property type="match status" value="1"/>
</dbReference>
<evidence type="ECO:0000313" key="11">
    <source>
        <dbReference type="Proteomes" id="UP000557193"/>
    </source>
</evidence>
<reference evidence="10 11" key="1">
    <citation type="submission" date="2020-08" db="EMBL/GenBank/DDBJ databases">
        <title>Functional genomics of gut bacteria from endangered species of beetles.</title>
        <authorList>
            <person name="Carlos-Shanley C."/>
        </authorList>
    </citation>
    <scope>NUCLEOTIDE SEQUENCE [LARGE SCALE GENOMIC DNA]</scope>
    <source>
        <strain evidence="10 11">S00202</strain>
    </source>
</reference>
<dbReference type="InterPro" id="IPR001789">
    <property type="entry name" value="Sig_transdc_resp-reg_receiver"/>
</dbReference>
<name>A0A7X0EVQ5_9PSED</name>
<dbReference type="InterPro" id="IPR043128">
    <property type="entry name" value="Rev_trsase/Diguanyl_cyclase"/>
</dbReference>
<dbReference type="GO" id="GO:0004672">
    <property type="term" value="F:protein kinase activity"/>
    <property type="evidence" value="ECO:0007669"/>
    <property type="project" value="UniProtKB-ARBA"/>
</dbReference>
<dbReference type="GO" id="GO:0043709">
    <property type="term" value="P:cell adhesion involved in single-species biofilm formation"/>
    <property type="evidence" value="ECO:0007669"/>
    <property type="project" value="TreeGrafter"/>
</dbReference>
<keyword evidence="11" id="KW-1185">Reference proteome</keyword>
<dbReference type="Proteomes" id="UP000557193">
    <property type="component" value="Unassembled WGS sequence"/>
</dbReference>
<comment type="subcellular location">
    <subcellularLocation>
        <location evidence="2">Cell inner membrane</location>
    </subcellularLocation>
</comment>
<organism evidence="10 11">
    <name type="scientific">Pseudomonas fluvialis</name>
    <dbReference type="NCBI Taxonomy" id="1793966"/>
    <lineage>
        <taxon>Bacteria</taxon>
        <taxon>Pseudomonadati</taxon>
        <taxon>Pseudomonadota</taxon>
        <taxon>Gammaproteobacteria</taxon>
        <taxon>Pseudomonadales</taxon>
        <taxon>Pseudomonadaceae</taxon>
        <taxon>Pseudomonas</taxon>
    </lineage>
</organism>
<evidence type="ECO:0000256" key="1">
    <source>
        <dbReference type="ARBA" id="ARBA00001946"/>
    </source>
</evidence>
<dbReference type="Pfam" id="PF00072">
    <property type="entry name" value="Response_reg"/>
    <property type="match status" value="2"/>
</dbReference>
<dbReference type="NCBIfam" id="TIGR00254">
    <property type="entry name" value="GGDEF"/>
    <property type="match status" value="1"/>
</dbReference>
<comment type="caution">
    <text evidence="10">The sequence shown here is derived from an EMBL/GenBank/DDBJ whole genome shotgun (WGS) entry which is preliminary data.</text>
</comment>
<dbReference type="FunFam" id="3.30.70.270:FF:000001">
    <property type="entry name" value="Diguanylate cyclase domain protein"/>
    <property type="match status" value="1"/>
</dbReference>
<evidence type="ECO:0000256" key="4">
    <source>
        <dbReference type="ARBA" id="ARBA00023012"/>
    </source>
</evidence>
<evidence type="ECO:0000256" key="2">
    <source>
        <dbReference type="ARBA" id="ARBA00004533"/>
    </source>
</evidence>
<feature type="modified residue" description="4-aspartylphosphate" evidence="6">
    <location>
        <position position="186"/>
    </location>
</feature>
<evidence type="ECO:0000259" key="8">
    <source>
        <dbReference type="PROSITE" id="PS50110"/>
    </source>
</evidence>
<feature type="domain" description="Response regulatory" evidence="8">
    <location>
        <begin position="137"/>
        <end position="248"/>
    </location>
</feature>
<dbReference type="PANTHER" id="PTHR45138">
    <property type="entry name" value="REGULATORY COMPONENTS OF SENSORY TRANSDUCTION SYSTEM"/>
    <property type="match status" value="1"/>
</dbReference>
<dbReference type="GO" id="GO:0005886">
    <property type="term" value="C:plasma membrane"/>
    <property type="evidence" value="ECO:0007669"/>
    <property type="project" value="UniProtKB-SubCell"/>
</dbReference>
<dbReference type="AlphaFoldDB" id="A0A7X0EVQ5"/>
<dbReference type="InterPro" id="IPR036641">
    <property type="entry name" value="HPT_dom_sf"/>
</dbReference>
<dbReference type="InterPro" id="IPR000160">
    <property type="entry name" value="GGDEF_dom"/>
</dbReference>
<dbReference type="SMART" id="SM00267">
    <property type="entry name" value="GGDEF"/>
    <property type="match status" value="1"/>
</dbReference>
<dbReference type="PANTHER" id="PTHR45138:SF9">
    <property type="entry name" value="DIGUANYLATE CYCLASE DGCM-RELATED"/>
    <property type="match status" value="1"/>
</dbReference>
<dbReference type="InterPro" id="IPR011006">
    <property type="entry name" value="CheY-like_superfamily"/>
</dbReference>
<dbReference type="InterPro" id="IPR029787">
    <property type="entry name" value="Nucleotide_cyclase"/>
</dbReference>
<proteinExistence type="predicted"/>
<feature type="domain" description="Response regulatory" evidence="8">
    <location>
        <begin position="257"/>
        <end position="373"/>
    </location>
</feature>
<dbReference type="SUPFAM" id="SSF47226">
    <property type="entry name" value="Histidine-containing phosphotransfer domain, HPT domain"/>
    <property type="match status" value="1"/>
</dbReference>
<dbReference type="CDD" id="cd00088">
    <property type="entry name" value="HPT"/>
    <property type="match status" value="1"/>
</dbReference>
<feature type="domain" description="GGDEF" evidence="9">
    <location>
        <begin position="413"/>
        <end position="544"/>
    </location>
</feature>
<sequence length="544" mass="59922">MADPAAELQRQLQLLAEQFRQRLQRDLPELSAQAEALGKAANEAARQPLLLAIRQQLHKLAGSAGTFGFAALGEQARRLEQQGGAWLYAGQCDGSQLPAFIADLQRLSALAGNAGPGGSSEPLALAFENRRTPLDQRIAILEEDPVQGQSVELTLQNFGYQARWYASAAELSARLAQQDVDALIIDSDHSAAPELLAGRTSQSGLPLLVISSSNDFASQLRAVRAGAVGFLCKPLNLPSLENALQRLFSLQQGQPYRVLIVDDDLELANRYALVLRQHHMHVQVCHEPSTVLEYMARFAPEVLLLDVQMPDCEGPELAQIIRFNDDWLRVPIIYLSAETDLSRQMQALLRAGDDFVTKPISDNALITSVFSRAQRARQLSNALARDSLTGLLKHADIKEQVSYEVARAIRSRRPTSVVMLDIDHFKQVNDQHGHPIGDNVIRALANLLRQRLRKIDSLGRYGGEEFLAVLPDCSGEQAQKVIEEIRQHFTRLTFQAGQQQFHCSFSAGVVQSNGEQSAGELLHLADQALYAAKHGGRNQVRLAV</sequence>
<keyword evidence="7" id="KW-0175">Coiled coil</keyword>
<evidence type="ECO:0000259" key="9">
    <source>
        <dbReference type="PROSITE" id="PS50887"/>
    </source>
</evidence>
<dbReference type="GO" id="GO:1902201">
    <property type="term" value="P:negative regulation of bacterial-type flagellum-dependent cell motility"/>
    <property type="evidence" value="ECO:0007669"/>
    <property type="project" value="TreeGrafter"/>
</dbReference>
<feature type="coiled-coil region" evidence="7">
    <location>
        <begin position="5"/>
        <end position="40"/>
    </location>
</feature>
<evidence type="ECO:0000256" key="3">
    <source>
        <dbReference type="ARBA" id="ARBA00012528"/>
    </source>
</evidence>
<dbReference type="CDD" id="cd00156">
    <property type="entry name" value="REC"/>
    <property type="match status" value="1"/>
</dbReference>
<evidence type="ECO:0000256" key="6">
    <source>
        <dbReference type="PROSITE-ProRule" id="PRU00169"/>
    </source>
</evidence>
<accession>A0A7X0EVQ5</accession>